<sequence>MRAVPLQTTSPLSLDGRRFVMASSTASAVDPHAPTRFAYHETAGAVWGEYEGDTVVLGRFIGTREGAALNVSFVHVLKEGGAVVTGTSTSTVEPGPRGLLLRESFAIDGVDHESVCVELL</sequence>
<name>A0A316A871_9ACTN</name>
<dbReference type="EMBL" id="QGDQ01000010">
    <property type="protein sequence ID" value="PWJ53813.1"/>
    <property type="molecule type" value="Genomic_DNA"/>
</dbReference>
<protein>
    <submittedName>
        <fullName evidence="1">Uncharacterized protein</fullName>
    </submittedName>
</protein>
<gene>
    <name evidence="1" type="ORF">BXY45_11056</name>
</gene>
<dbReference type="InterPro" id="IPR058595">
    <property type="entry name" value="Avidin-like"/>
</dbReference>
<comment type="caution">
    <text evidence="1">The sequence shown here is derived from an EMBL/GenBank/DDBJ whole genome shotgun (WGS) entry which is preliminary data.</text>
</comment>
<dbReference type="Proteomes" id="UP000245469">
    <property type="component" value="Unassembled WGS sequence"/>
</dbReference>
<accession>A0A316A871</accession>
<dbReference type="Pfam" id="PF26421">
    <property type="entry name" value="Avidin_like"/>
    <property type="match status" value="1"/>
</dbReference>
<proteinExistence type="predicted"/>
<keyword evidence="2" id="KW-1185">Reference proteome</keyword>
<dbReference type="AlphaFoldDB" id="A0A316A871"/>
<evidence type="ECO:0000313" key="1">
    <source>
        <dbReference type="EMBL" id="PWJ53813.1"/>
    </source>
</evidence>
<organism evidence="1 2">
    <name type="scientific">Quadrisphaera granulorum</name>
    <dbReference type="NCBI Taxonomy" id="317664"/>
    <lineage>
        <taxon>Bacteria</taxon>
        <taxon>Bacillati</taxon>
        <taxon>Actinomycetota</taxon>
        <taxon>Actinomycetes</taxon>
        <taxon>Kineosporiales</taxon>
        <taxon>Kineosporiaceae</taxon>
        <taxon>Quadrisphaera</taxon>
    </lineage>
</organism>
<reference evidence="1 2" key="1">
    <citation type="submission" date="2018-03" db="EMBL/GenBank/DDBJ databases">
        <title>Genomic Encyclopedia of Archaeal and Bacterial Type Strains, Phase II (KMG-II): from individual species to whole genera.</title>
        <authorList>
            <person name="Goeker M."/>
        </authorList>
    </citation>
    <scope>NUCLEOTIDE SEQUENCE [LARGE SCALE GENOMIC DNA]</scope>
    <source>
        <strain evidence="1 2">DSM 44889</strain>
    </source>
</reference>
<evidence type="ECO:0000313" key="2">
    <source>
        <dbReference type="Proteomes" id="UP000245469"/>
    </source>
</evidence>